<sequence length="266" mass="30155">MPPPIISPFSIPPSGIVPRIGRVVRRSNIPNEQGFHPWSEYQIEPIQEQPFIIRSADPTHPVLDAFVDPIGLATSYPIDLGLRWVYEHPDNHTVHIVYARDTQLRWTEVVAGVRSGVVPERYVPEVGSDGARNGPMTREWFLDMASQFTITEEGVLLKNNRKVCQDATDFEWKAMIMLPQQIGDINWSLYTPERLVNLVRDTFDLWHLDSLVRASAVLEHYNSIPYFSHLSHFSIKDTTTLFEILHNSPPSSVSSIDSSRDSGVGI</sequence>
<proteinExistence type="predicted"/>
<dbReference type="Proteomes" id="UP000772434">
    <property type="component" value="Unassembled WGS sequence"/>
</dbReference>
<dbReference type="OrthoDB" id="2998860at2759"/>
<name>A0A9P5TXP1_9AGAR</name>
<keyword evidence="2" id="KW-1185">Reference proteome</keyword>
<accession>A0A9P5TXP1</accession>
<gene>
    <name evidence="1" type="ORF">BDP27DRAFT_1434627</name>
</gene>
<comment type="caution">
    <text evidence="1">The sequence shown here is derived from an EMBL/GenBank/DDBJ whole genome shotgun (WGS) entry which is preliminary data.</text>
</comment>
<dbReference type="AlphaFoldDB" id="A0A9P5TXP1"/>
<evidence type="ECO:0000313" key="1">
    <source>
        <dbReference type="EMBL" id="KAF9045843.1"/>
    </source>
</evidence>
<protein>
    <submittedName>
        <fullName evidence="1">Uncharacterized protein</fullName>
    </submittedName>
</protein>
<evidence type="ECO:0000313" key="2">
    <source>
        <dbReference type="Proteomes" id="UP000772434"/>
    </source>
</evidence>
<organism evidence="1 2">
    <name type="scientific">Rhodocollybia butyracea</name>
    <dbReference type="NCBI Taxonomy" id="206335"/>
    <lineage>
        <taxon>Eukaryota</taxon>
        <taxon>Fungi</taxon>
        <taxon>Dikarya</taxon>
        <taxon>Basidiomycota</taxon>
        <taxon>Agaricomycotina</taxon>
        <taxon>Agaricomycetes</taxon>
        <taxon>Agaricomycetidae</taxon>
        <taxon>Agaricales</taxon>
        <taxon>Marasmiineae</taxon>
        <taxon>Omphalotaceae</taxon>
        <taxon>Rhodocollybia</taxon>
    </lineage>
</organism>
<reference evidence="1" key="1">
    <citation type="submission" date="2020-11" db="EMBL/GenBank/DDBJ databases">
        <authorList>
            <consortium name="DOE Joint Genome Institute"/>
            <person name="Ahrendt S."/>
            <person name="Riley R."/>
            <person name="Andreopoulos W."/>
            <person name="Labutti K."/>
            <person name="Pangilinan J."/>
            <person name="Ruiz-Duenas F.J."/>
            <person name="Barrasa J.M."/>
            <person name="Sanchez-Garcia M."/>
            <person name="Camarero S."/>
            <person name="Miyauchi S."/>
            <person name="Serrano A."/>
            <person name="Linde D."/>
            <person name="Babiker R."/>
            <person name="Drula E."/>
            <person name="Ayuso-Fernandez I."/>
            <person name="Pacheco R."/>
            <person name="Padilla G."/>
            <person name="Ferreira P."/>
            <person name="Barriuso J."/>
            <person name="Kellner H."/>
            <person name="Castanera R."/>
            <person name="Alfaro M."/>
            <person name="Ramirez L."/>
            <person name="Pisabarro A.G."/>
            <person name="Kuo A."/>
            <person name="Tritt A."/>
            <person name="Lipzen A."/>
            <person name="He G."/>
            <person name="Yan M."/>
            <person name="Ng V."/>
            <person name="Cullen D."/>
            <person name="Martin F."/>
            <person name="Rosso M.-N."/>
            <person name="Henrissat B."/>
            <person name="Hibbett D."/>
            <person name="Martinez A.T."/>
            <person name="Grigoriev I.V."/>
        </authorList>
    </citation>
    <scope>NUCLEOTIDE SEQUENCE</scope>
    <source>
        <strain evidence="1">AH 40177</strain>
    </source>
</reference>
<dbReference type="EMBL" id="JADNRY010000514">
    <property type="protein sequence ID" value="KAF9045843.1"/>
    <property type="molecule type" value="Genomic_DNA"/>
</dbReference>